<feature type="region of interest" description="Disordered" evidence="1">
    <location>
        <begin position="82"/>
        <end position="175"/>
    </location>
</feature>
<reference evidence="2" key="1">
    <citation type="submission" date="2020-02" db="EMBL/GenBank/DDBJ databases">
        <authorList>
            <person name="Meier V. D."/>
        </authorList>
    </citation>
    <scope>NUCLEOTIDE SEQUENCE</scope>
    <source>
        <strain evidence="2">AVDCRST_MAG58</strain>
    </source>
</reference>
<protein>
    <submittedName>
        <fullName evidence="2">Uncharacterized protein</fullName>
    </submittedName>
</protein>
<feature type="compositionally biased region" description="Basic residues" evidence="1">
    <location>
        <begin position="47"/>
        <end position="57"/>
    </location>
</feature>
<evidence type="ECO:0000256" key="1">
    <source>
        <dbReference type="SAM" id="MobiDB-lite"/>
    </source>
</evidence>
<feature type="non-terminal residue" evidence="2">
    <location>
        <position position="175"/>
    </location>
</feature>
<feature type="compositionally biased region" description="Basic and acidic residues" evidence="1">
    <location>
        <begin position="131"/>
        <end position="149"/>
    </location>
</feature>
<organism evidence="2">
    <name type="scientific">uncultured Rubrobacteraceae bacterium</name>
    <dbReference type="NCBI Taxonomy" id="349277"/>
    <lineage>
        <taxon>Bacteria</taxon>
        <taxon>Bacillati</taxon>
        <taxon>Actinomycetota</taxon>
        <taxon>Rubrobacteria</taxon>
        <taxon>Rubrobacterales</taxon>
        <taxon>Rubrobacteraceae</taxon>
        <taxon>environmental samples</taxon>
    </lineage>
</organism>
<name>A0A6J4R0U8_9ACTN</name>
<evidence type="ECO:0000313" key="2">
    <source>
        <dbReference type="EMBL" id="CAA9460938.1"/>
    </source>
</evidence>
<dbReference type="AlphaFoldDB" id="A0A6J4R0U8"/>
<feature type="non-terminal residue" evidence="2">
    <location>
        <position position="1"/>
    </location>
</feature>
<gene>
    <name evidence="2" type="ORF">AVDCRST_MAG58-2543</name>
</gene>
<feature type="region of interest" description="Disordered" evidence="1">
    <location>
        <begin position="1"/>
        <end position="57"/>
    </location>
</feature>
<dbReference type="EMBL" id="CADCVF010000053">
    <property type="protein sequence ID" value="CAA9460938.1"/>
    <property type="molecule type" value="Genomic_DNA"/>
</dbReference>
<feature type="compositionally biased region" description="Basic and acidic residues" evidence="1">
    <location>
        <begin position="32"/>
        <end position="46"/>
    </location>
</feature>
<proteinExistence type="predicted"/>
<feature type="compositionally biased region" description="Basic and acidic residues" evidence="1">
    <location>
        <begin position="97"/>
        <end position="107"/>
    </location>
</feature>
<sequence>GYKRGRRERDAASWRFLRPVGRPAHGAGADRGTLDTRTGRSAEGRSRPRINRVRRRSQVPDRTIIYRAGRYCVRVCDHRRRLRQGESDARDRRPRGVGREECDERQDPAAAADVAVHSDLHRPQPAADQVYRGEDPRTQGYKGRPDRGLPTRAGQGGCVRTRFRDSAGTGRESQV</sequence>
<accession>A0A6J4R0U8</accession>